<dbReference type="InterPro" id="IPR036188">
    <property type="entry name" value="FAD/NAD-bd_sf"/>
</dbReference>
<dbReference type="Pfam" id="PF07992">
    <property type="entry name" value="Pyr_redox_2"/>
    <property type="match status" value="1"/>
</dbReference>
<dbReference type="PRINTS" id="PR00368">
    <property type="entry name" value="FADPNR"/>
</dbReference>
<evidence type="ECO:0000256" key="3">
    <source>
        <dbReference type="ARBA" id="ARBA00022827"/>
    </source>
</evidence>
<keyword evidence="8" id="KW-1185">Reference proteome</keyword>
<dbReference type="Gene3D" id="3.30.390.30">
    <property type="match status" value="1"/>
</dbReference>
<feature type="domain" description="FAD/NAD(P)-binding" evidence="5">
    <location>
        <begin position="3"/>
        <end position="297"/>
    </location>
</feature>
<dbReference type="SUPFAM" id="SSF55424">
    <property type="entry name" value="FAD/NAD-linked reductases, dimerisation (C-terminal) domain"/>
    <property type="match status" value="1"/>
</dbReference>
<protein>
    <submittedName>
        <fullName evidence="7">FAD/NAD(P)-binding oxidoreductase</fullName>
    </submittedName>
</protein>
<dbReference type="Pfam" id="PF14759">
    <property type="entry name" value="Reductase_C"/>
    <property type="match status" value="1"/>
</dbReference>
<evidence type="ECO:0000256" key="4">
    <source>
        <dbReference type="ARBA" id="ARBA00023002"/>
    </source>
</evidence>
<dbReference type="PRINTS" id="PR00411">
    <property type="entry name" value="PNDRDTASEI"/>
</dbReference>
<keyword evidence="2" id="KW-0285">Flavoprotein</keyword>
<evidence type="ECO:0000259" key="5">
    <source>
        <dbReference type="Pfam" id="PF07992"/>
    </source>
</evidence>
<feature type="domain" description="Reductase C-terminal" evidence="6">
    <location>
        <begin position="317"/>
        <end position="382"/>
    </location>
</feature>
<organism evidence="7 8">
    <name type="scientific">Nocardioides humi</name>
    <dbReference type="NCBI Taxonomy" id="449461"/>
    <lineage>
        <taxon>Bacteria</taxon>
        <taxon>Bacillati</taxon>
        <taxon>Actinomycetota</taxon>
        <taxon>Actinomycetes</taxon>
        <taxon>Propionibacteriales</taxon>
        <taxon>Nocardioidaceae</taxon>
        <taxon>Nocardioides</taxon>
    </lineage>
</organism>
<accession>A0ABN2ADK4</accession>
<dbReference type="Gene3D" id="3.50.50.60">
    <property type="entry name" value="FAD/NAD(P)-binding domain"/>
    <property type="match status" value="2"/>
</dbReference>
<sequence>MDRVIVVGGSIAAVRAVERLRDLGFAGRLTLVGAETHLPYDRPPLSKQALQSGSLAATELHDRAWYEERGIELLLGTPASALDPVRRELRVGQATMSYDGLVIATGAAPRRSGPVASSPLVHMLRTVDDFAAVHDAVIGSRRLCIVGAGFIGLEIAAAARARGVEVVVLENDPVPLYRHLGSEAGAWVAELHAAHGVDLRCGARVSEVHGKPGAVRVETTDGGSILADAVVAGVGVAPATDWLAGSGLDVDAGVVCDATLRTSAPGVVAAGDVARWRHELYGRHLRVEHWTTAAEQGWHAAATLLGHPEPYAAVPFVWSDQWSANLRFVGSTEGADRAKVLNAADGRLEVVYGTADRLVGALCVNSAKRLVAHRAAIAAGTAWADLDGL</sequence>
<keyword evidence="4" id="KW-0560">Oxidoreductase</keyword>
<dbReference type="InterPro" id="IPR028202">
    <property type="entry name" value="Reductase_C"/>
</dbReference>
<evidence type="ECO:0000256" key="2">
    <source>
        <dbReference type="ARBA" id="ARBA00022630"/>
    </source>
</evidence>
<evidence type="ECO:0000259" key="6">
    <source>
        <dbReference type="Pfam" id="PF14759"/>
    </source>
</evidence>
<dbReference type="InterPro" id="IPR016156">
    <property type="entry name" value="FAD/NAD-linked_Rdtase_dimer_sf"/>
</dbReference>
<comment type="cofactor">
    <cofactor evidence="1">
        <name>FAD</name>
        <dbReference type="ChEBI" id="CHEBI:57692"/>
    </cofactor>
</comment>
<dbReference type="PANTHER" id="PTHR43557">
    <property type="entry name" value="APOPTOSIS-INDUCING FACTOR 1"/>
    <property type="match status" value="1"/>
</dbReference>
<name>A0ABN2ADK4_9ACTN</name>
<reference evidence="7 8" key="1">
    <citation type="journal article" date="2019" name="Int. J. Syst. Evol. Microbiol.">
        <title>The Global Catalogue of Microorganisms (GCM) 10K type strain sequencing project: providing services to taxonomists for standard genome sequencing and annotation.</title>
        <authorList>
            <consortium name="The Broad Institute Genomics Platform"/>
            <consortium name="The Broad Institute Genome Sequencing Center for Infectious Disease"/>
            <person name="Wu L."/>
            <person name="Ma J."/>
        </authorList>
    </citation>
    <scope>NUCLEOTIDE SEQUENCE [LARGE SCALE GENOMIC DNA]</scope>
    <source>
        <strain evidence="7 8">JCM 14942</strain>
    </source>
</reference>
<dbReference type="SUPFAM" id="SSF51905">
    <property type="entry name" value="FAD/NAD(P)-binding domain"/>
    <property type="match status" value="1"/>
</dbReference>
<keyword evidence="3" id="KW-0274">FAD</keyword>
<dbReference type="Proteomes" id="UP001500842">
    <property type="component" value="Unassembled WGS sequence"/>
</dbReference>
<dbReference type="EMBL" id="BAAAOR010000015">
    <property type="protein sequence ID" value="GAA1516968.1"/>
    <property type="molecule type" value="Genomic_DNA"/>
</dbReference>
<proteinExistence type="predicted"/>
<evidence type="ECO:0000313" key="7">
    <source>
        <dbReference type="EMBL" id="GAA1516968.1"/>
    </source>
</evidence>
<comment type="caution">
    <text evidence="7">The sequence shown here is derived from an EMBL/GenBank/DDBJ whole genome shotgun (WGS) entry which is preliminary data.</text>
</comment>
<dbReference type="PANTHER" id="PTHR43557:SF2">
    <property type="entry name" value="RIESKE DOMAIN-CONTAINING PROTEIN-RELATED"/>
    <property type="match status" value="1"/>
</dbReference>
<evidence type="ECO:0000256" key="1">
    <source>
        <dbReference type="ARBA" id="ARBA00001974"/>
    </source>
</evidence>
<gene>
    <name evidence="7" type="ORF">GCM10009788_21450</name>
</gene>
<dbReference type="RefSeq" id="WP_141004644.1">
    <property type="nucleotide sequence ID" value="NZ_BAAAOR010000015.1"/>
</dbReference>
<dbReference type="InterPro" id="IPR023753">
    <property type="entry name" value="FAD/NAD-binding_dom"/>
</dbReference>
<evidence type="ECO:0000313" key="8">
    <source>
        <dbReference type="Proteomes" id="UP001500842"/>
    </source>
</evidence>
<dbReference type="InterPro" id="IPR050446">
    <property type="entry name" value="FAD-oxidoreductase/Apoptosis"/>
</dbReference>